<protein>
    <submittedName>
        <fullName evidence="4">Efflux RND transporter periplasmic adaptor subunit</fullName>
    </submittedName>
</protein>
<keyword evidence="2" id="KW-0812">Transmembrane</keyword>
<dbReference type="SUPFAM" id="SSF111369">
    <property type="entry name" value="HlyD-like secretion proteins"/>
    <property type="match status" value="1"/>
</dbReference>
<dbReference type="EMBL" id="CP107241">
    <property type="protein sequence ID" value="WAH64475.1"/>
    <property type="molecule type" value="Genomic_DNA"/>
</dbReference>
<dbReference type="RefSeq" id="WP_268213492.1">
    <property type="nucleotide sequence ID" value="NZ_CP107241.1"/>
</dbReference>
<comment type="similarity">
    <text evidence="1">Belongs to the membrane fusion protein (MFP) (TC 8.A.1) family.</text>
</comment>
<evidence type="ECO:0000259" key="3">
    <source>
        <dbReference type="Pfam" id="PF25917"/>
    </source>
</evidence>
<feature type="transmembrane region" description="Helical" evidence="2">
    <location>
        <begin position="38"/>
        <end position="58"/>
    </location>
</feature>
<evidence type="ECO:0000256" key="1">
    <source>
        <dbReference type="ARBA" id="ARBA00009477"/>
    </source>
</evidence>
<sequence>MSLISGHLPYTAMITQSTKTPSNARTAADTQKGAPRRLALPVACCLLAVAVIAAGWWWSARAQPKRVDLPITALSVTAAVPRQVEWPSSLQASGIVAPWQEAVISSQSTGLRIATLNVAVGDVVKAGQLLARFDTATLLAARAELSAGLAKAQAAASQADTNRGRALRVQIAGAMSDQEVQRYVTEAVTAKTQIAVARAQLDANRLQLRQAEILAPDDGLISAQSATLGAVANSGQELFRLVRQGRLEWRGEFGPEQIARIAVGQQVKLRLPDGSAAMARVRQIAPLLDARSRLGLVYADIDPGSLLRGGMYVDGAVALPASHALVVPASSVVVRDGRSTVFRLLGSGGQSKVRAQQVVVGRRVGADVEILEPLAVGERIVAQGAGLLADGDTVLVKSTPTGAVVGLQLIPRGPR</sequence>
<gene>
    <name evidence="4" type="ORF">OEG85_00235</name>
</gene>
<dbReference type="AlphaFoldDB" id="A0AA47ET88"/>
<name>A0AA47ET88_9XANT</name>
<feature type="domain" description="Multidrug resistance protein MdtA-like barrel-sandwich hybrid" evidence="3">
    <location>
        <begin position="103"/>
        <end position="242"/>
    </location>
</feature>
<reference evidence="4" key="1">
    <citation type="submission" date="2022-10" db="EMBL/GenBank/DDBJ databases">
        <title>Complete genome sequence resource for Xanthomonas hortorum isolated from Greek Oregano.</title>
        <authorList>
            <person name="Gonzalez-Tobon J."/>
            <person name="Helmann T.C."/>
            <person name="Daughtrey M."/>
            <person name="Stodghill P.V."/>
            <person name="Filiatrault M.J."/>
        </authorList>
    </citation>
    <scope>NUCLEOTIDE SEQUENCE</scope>
    <source>
        <strain evidence="4">Oregano 108</strain>
    </source>
</reference>
<dbReference type="InterPro" id="IPR058625">
    <property type="entry name" value="MdtA-like_BSH"/>
</dbReference>
<proteinExistence type="inferred from homology"/>
<dbReference type="Pfam" id="PF25917">
    <property type="entry name" value="BSH_RND"/>
    <property type="match status" value="1"/>
</dbReference>
<dbReference type="Proteomes" id="UP001164737">
    <property type="component" value="Chromosome"/>
</dbReference>
<dbReference type="PANTHER" id="PTHR30469">
    <property type="entry name" value="MULTIDRUG RESISTANCE PROTEIN MDTA"/>
    <property type="match status" value="1"/>
</dbReference>
<dbReference type="Gene3D" id="1.10.287.470">
    <property type="entry name" value="Helix hairpin bin"/>
    <property type="match status" value="1"/>
</dbReference>
<keyword evidence="2" id="KW-1133">Transmembrane helix</keyword>
<dbReference type="PANTHER" id="PTHR30469:SF15">
    <property type="entry name" value="HLYD FAMILY OF SECRETION PROTEINS"/>
    <property type="match status" value="1"/>
</dbReference>
<dbReference type="Gene3D" id="2.40.50.100">
    <property type="match status" value="1"/>
</dbReference>
<organism evidence="4 5">
    <name type="scientific">Xanthomonas hortorum</name>
    <dbReference type="NCBI Taxonomy" id="56454"/>
    <lineage>
        <taxon>Bacteria</taxon>
        <taxon>Pseudomonadati</taxon>
        <taxon>Pseudomonadota</taxon>
        <taxon>Gammaproteobacteria</taxon>
        <taxon>Lysobacterales</taxon>
        <taxon>Lysobacteraceae</taxon>
        <taxon>Xanthomonas</taxon>
    </lineage>
</organism>
<evidence type="ECO:0000313" key="5">
    <source>
        <dbReference type="Proteomes" id="UP001164737"/>
    </source>
</evidence>
<evidence type="ECO:0000313" key="4">
    <source>
        <dbReference type="EMBL" id="WAH64475.1"/>
    </source>
</evidence>
<dbReference type="GO" id="GO:1990281">
    <property type="term" value="C:efflux pump complex"/>
    <property type="evidence" value="ECO:0007669"/>
    <property type="project" value="TreeGrafter"/>
</dbReference>
<dbReference type="Gene3D" id="2.40.30.170">
    <property type="match status" value="1"/>
</dbReference>
<dbReference type="InterPro" id="IPR006143">
    <property type="entry name" value="RND_pump_MFP"/>
</dbReference>
<accession>A0AA47ET88</accession>
<keyword evidence="2" id="KW-0472">Membrane</keyword>
<dbReference type="Gene3D" id="2.40.420.20">
    <property type="match status" value="1"/>
</dbReference>
<dbReference type="NCBIfam" id="TIGR01730">
    <property type="entry name" value="RND_mfp"/>
    <property type="match status" value="1"/>
</dbReference>
<dbReference type="GO" id="GO:0015562">
    <property type="term" value="F:efflux transmembrane transporter activity"/>
    <property type="evidence" value="ECO:0007669"/>
    <property type="project" value="TreeGrafter"/>
</dbReference>
<evidence type="ECO:0000256" key="2">
    <source>
        <dbReference type="SAM" id="Phobius"/>
    </source>
</evidence>